<gene>
    <name evidence="2" type="primary">Dwil\GK19892</name>
    <name evidence="2" type="ORF">Dwil_GK19892</name>
</gene>
<dbReference type="Gene3D" id="3.10.20.90">
    <property type="entry name" value="Phosphatidylinositol 3-kinase Catalytic Subunit, Chain A, domain 1"/>
    <property type="match status" value="1"/>
</dbReference>
<protein>
    <recommendedName>
        <fullName evidence="1">Ubiquitin-like domain-containing protein</fullName>
    </recommendedName>
</protein>
<dbReference type="InParanoid" id="B4MSJ6"/>
<sequence>MRKIRKMQVFIVTRDGRKNIYDVDRFGKVSDLKMRIGRSLNVPMCFSRLAYKGRILPNDCILEDIGIKRMSTLELFWQPLVFSPKQIREKEIEMEKMEQKQGASSMTEGYDQIIKSGGLLAASQSKGLLQMDSVEAFSLLPKGSLNKLQNIIVADDEDLDETLSSASSDDLEFLAAYRRPRKVSIKKTELDLELDLECRQTS</sequence>
<accession>B4MSJ6</accession>
<name>B4MSJ6_DROWI</name>
<dbReference type="OrthoDB" id="267397at2759"/>
<dbReference type="CDD" id="cd17039">
    <property type="entry name" value="Ubl_ubiquitin_like"/>
    <property type="match status" value="1"/>
</dbReference>
<proteinExistence type="predicted"/>
<dbReference type="PROSITE" id="PS50053">
    <property type="entry name" value="UBIQUITIN_2"/>
    <property type="match status" value="1"/>
</dbReference>
<dbReference type="AlphaFoldDB" id="B4MSJ6"/>
<dbReference type="EMBL" id="CH963851">
    <property type="protein sequence ID" value="EDW75085.2"/>
    <property type="molecule type" value="Genomic_DNA"/>
</dbReference>
<dbReference type="eggNOG" id="ENOG502T95Z">
    <property type="taxonomic scope" value="Eukaryota"/>
</dbReference>
<reference evidence="2 3" key="1">
    <citation type="journal article" date="2007" name="Nature">
        <title>Evolution of genes and genomes on the Drosophila phylogeny.</title>
        <authorList>
            <consortium name="Drosophila 12 Genomes Consortium"/>
            <person name="Clark A.G."/>
            <person name="Eisen M.B."/>
            <person name="Smith D.R."/>
            <person name="Bergman C.M."/>
            <person name="Oliver B."/>
            <person name="Markow T.A."/>
            <person name="Kaufman T.C."/>
            <person name="Kellis M."/>
            <person name="Gelbart W."/>
            <person name="Iyer V.N."/>
            <person name="Pollard D.A."/>
            <person name="Sackton T.B."/>
            <person name="Larracuente A.M."/>
            <person name="Singh N.D."/>
            <person name="Abad J.P."/>
            <person name="Abt D.N."/>
            <person name="Adryan B."/>
            <person name="Aguade M."/>
            <person name="Akashi H."/>
            <person name="Anderson W.W."/>
            <person name="Aquadro C.F."/>
            <person name="Ardell D.H."/>
            <person name="Arguello R."/>
            <person name="Artieri C.G."/>
            <person name="Barbash D.A."/>
            <person name="Barker D."/>
            <person name="Barsanti P."/>
            <person name="Batterham P."/>
            <person name="Batzoglou S."/>
            <person name="Begun D."/>
            <person name="Bhutkar A."/>
            <person name="Blanco E."/>
            <person name="Bosak S.A."/>
            <person name="Bradley R.K."/>
            <person name="Brand A.D."/>
            <person name="Brent M.R."/>
            <person name="Brooks A.N."/>
            <person name="Brown R.H."/>
            <person name="Butlin R.K."/>
            <person name="Caggese C."/>
            <person name="Calvi B.R."/>
            <person name="Bernardo de Carvalho A."/>
            <person name="Caspi A."/>
            <person name="Castrezana S."/>
            <person name="Celniker S.E."/>
            <person name="Chang J.L."/>
            <person name="Chapple C."/>
            <person name="Chatterji S."/>
            <person name="Chinwalla A."/>
            <person name="Civetta A."/>
            <person name="Clifton S.W."/>
            <person name="Comeron J.M."/>
            <person name="Costello J.C."/>
            <person name="Coyne J.A."/>
            <person name="Daub J."/>
            <person name="David R.G."/>
            <person name="Delcher A.L."/>
            <person name="Delehaunty K."/>
            <person name="Do C.B."/>
            <person name="Ebling H."/>
            <person name="Edwards K."/>
            <person name="Eickbush T."/>
            <person name="Evans J.D."/>
            <person name="Filipski A."/>
            <person name="Findeiss S."/>
            <person name="Freyhult E."/>
            <person name="Fulton L."/>
            <person name="Fulton R."/>
            <person name="Garcia A.C."/>
            <person name="Gardiner A."/>
            <person name="Garfield D.A."/>
            <person name="Garvin B.E."/>
            <person name="Gibson G."/>
            <person name="Gilbert D."/>
            <person name="Gnerre S."/>
            <person name="Godfrey J."/>
            <person name="Good R."/>
            <person name="Gotea V."/>
            <person name="Gravely B."/>
            <person name="Greenberg A.J."/>
            <person name="Griffiths-Jones S."/>
            <person name="Gross S."/>
            <person name="Guigo R."/>
            <person name="Gustafson E.A."/>
            <person name="Haerty W."/>
            <person name="Hahn M.W."/>
            <person name="Halligan D.L."/>
            <person name="Halpern A.L."/>
            <person name="Halter G.M."/>
            <person name="Han M.V."/>
            <person name="Heger A."/>
            <person name="Hillier L."/>
            <person name="Hinrichs A.S."/>
            <person name="Holmes I."/>
            <person name="Hoskins R.A."/>
            <person name="Hubisz M.J."/>
            <person name="Hultmark D."/>
            <person name="Huntley M.A."/>
            <person name="Jaffe D.B."/>
            <person name="Jagadeeshan S."/>
            <person name="Jeck W.R."/>
            <person name="Johnson J."/>
            <person name="Jones C.D."/>
            <person name="Jordan W.C."/>
            <person name="Karpen G.H."/>
            <person name="Kataoka E."/>
            <person name="Keightley P.D."/>
            <person name="Kheradpour P."/>
            <person name="Kirkness E.F."/>
            <person name="Koerich L.B."/>
            <person name="Kristiansen K."/>
            <person name="Kudrna D."/>
            <person name="Kulathinal R.J."/>
            <person name="Kumar S."/>
            <person name="Kwok R."/>
            <person name="Lander E."/>
            <person name="Langley C.H."/>
            <person name="Lapoint R."/>
            <person name="Lazzaro B.P."/>
            <person name="Lee S.J."/>
            <person name="Levesque L."/>
            <person name="Li R."/>
            <person name="Lin C.F."/>
            <person name="Lin M.F."/>
            <person name="Lindblad-Toh K."/>
            <person name="Llopart A."/>
            <person name="Long M."/>
            <person name="Low L."/>
            <person name="Lozovsky E."/>
            <person name="Lu J."/>
            <person name="Luo M."/>
            <person name="Machado C.A."/>
            <person name="Makalowski W."/>
            <person name="Marzo M."/>
            <person name="Matsuda M."/>
            <person name="Matzkin L."/>
            <person name="McAllister B."/>
            <person name="McBride C.S."/>
            <person name="McKernan B."/>
            <person name="McKernan K."/>
            <person name="Mendez-Lago M."/>
            <person name="Minx P."/>
            <person name="Mollenhauer M.U."/>
            <person name="Montooth K."/>
            <person name="Mount S.M."/>
            <person name="Mu X."/>
            <person name="Myers E."/>
            <person name="Negre B."/>
            <person name="Newfeld S."/>
            <person name="Nielsen R."/>
            <person name="Noor M.A."/>
            <person name="O'Grady P."/>
            <person name="Pachter L."/>
            <person name="Papaceit M."/>
            <person name="Parisi M.J."/>
            <person name="Parisi M."/>
            <person name="Parts L."/>
            <person name="Pedersen J.S."/>
            <person name="Pesole G."/>
            <person name="Phillippy A.M."/>
            <person name="Ponting C.P."/>
            <person name="Pop M."/>
            <person name="Porcelli D."/>
            <person name="Powell J.R."/>
            <person name="Prohaska S."/>
            <person name="Pruitt K."/>
            <person name="Puig M."/>
            <person name="Quesneville H."/>
            <person name="Ram K.R."/>
            <person name="Rand D."/>
            <person name="Rasmussen M.D."/>
            <person name="Reed L.K."/>
            <person name="Reenan R."/>
            <person name="Reily A."/>
            <person name="Remington K.A."/>
            <person name="Rieger T.T."/>
            <person name="Ritchie M.G."/>
            <person name="Robin C."/>
            <person name="Rogers Y.H."/>
            <person name="Rohde C."/>
            <person name="Rozas J."/>
            <person name="Rubenfield M.J."/>
            <person name="Ruiz A."/>
            <person name="Russo S."/>
            <person name="Salzberg S.L."/>
            <person name="Sanchez-Gracia A."/>
            <person name="Saranga D.J."/>
            <person name="Sato H."/>
            <person name="Schaeffer S.W."/>
            <person name="Schatz M.C."/>
            <person name="Schlenke T."/>
            <person name="Schwartz R."/>
            <person name="Segarra C."/>
            <person name="Singh R.S."/>
            <person name="Sirot L."/>
            <person name="Sirota M."/>
            <person name="Sisneros N.B."/>
            <person name="Smith C.D."/>
            <person name="Smith T.F."/>
            <person name="Spieth J."/>
            <person name="Stage D.E."/>
            <person name="Stark A."/>
            <person name="Stephan W."/>
            <person name="Strausberg R.L."/>
            <person name="Strempel S."/>
            <person name="Sturgill D."/>
            <person name="Sutton G."/>
            <person name="Sutton G.G."/>
            <person name="Tao W."/>
            <person name="Teichmann S."/>
            <person name="Tobari Y.N."/>
            <person name="Tomimura Y."/>
            <person name="Tsolas J.M."/>
            <person name="Valente V.L."/>
            <person name="Venter E."/>
            <person name="Venter J.C."/>
            <person name="Vicario S."/>
            <person name="Vieira F.G."/>
            <person name="Vilella A.J."/>
            <person name="Villasante A."/>
            <person name="Walenz B."/>
            <person name="Wang J."/>
            <person name="Wasserman M."/>
            <person name="Watts T."/>
            <person name="Wilson D."/>
            <person name="Wilson R.K."/>
            <person name="Wing R.A."/>
            <person name="Wolfner M.F."/>
            <person name="Wong A."/>
            <person name="Wong G.K."/>
            <person name="Wu C.I."/>
            <person name="Wu G."/>
            <person name="Yamamoto D."/>
            <person name="Yang H.P."/>
            <person name="Yang S.P."/>
            <person name="Yorke J.A."/>
            <person name="Yoshida K."/>
            <person name="Zdobnov E."/>
            <person name="Zhang P."/>
            <person name="Zhang Y."/>
            <person name="Zimin A.V."/>
            <person name="Baldwin J."/>
            <person name="Abdouelleil A."/>
            <person name="Abdulkadir J."/>
            <person name="Abebe A."/>
            <person name="Abera B."/>
            <person name="Abreu J."/>
            <person name="Acer S.C."/>
            <person name="Aftuck L."/>
            <person name="Alexander A."/>
            <person name="An P."/>
            <person name="Anderson E."/>
            <person name="Anderson S."/>
            <person name="Arachi H."/>
            <person name="Azer M."/>
            <person name="Bachantsang P."/>
            <person name="Barry A."/>
            <person name="Bayul T."/>
            <person name="Berlin A."/>
            <person name="Bessette D."/>
            <person name="Bloom T."/>
            <person name="Blye J."/>
            <person name="Boguslavskiy L."/>
            <person name="Bonnet C."/>
            <person name="Boukhgalter B."/>
            <person name="Bourzgui I."/>
            <person name="Brown A."/>
            <person name="Cahill P."/>
            <person name="Channer S."/>
            <person name="Cheshatsang Y."/>
            <person name="Chuda L."/>
            <person name="Citroen M."/>
            <person name="Collymore A."/>
            <person name="Cooke P."/>
            <person name="Costello M."/>
            <person name="D'Aco K."/>
            <person name="Daza R."/>
            <person name="De Haan G."/>
            <person name="DeGray S."/>
            <person name="DeMaso C."/>
            <person name="Dhargay N."/>
            <person name="Dooley K."/>
            <person name="Dooley E."/>
            <person name="Doricent M."/>
            <person name="Dorje P."/>
            <person name="Dorjee K."/>
            <person name="Dupes A."/>
            <person name="Elong R."/>
            <person name="Falk J."/>
            <person name="Farina A."/>
            <person name="Faro S."/>
            <person name="Ferguson D."/>
            <person name="Fisher S."/>
            <person name="Foley C.D."/>
            <person name="Franke A."/>
            <person name="Friedrich D."/>
            <person name="Gadbois L."/>
            <person name="Gearin G."/>
            <person name="Gearin C.R."/>
            <person name="Giannoukos G."/>
            <person name="Goode T."/>
            <person name="Graham J."/>
            <person name="Grandbois E."/>
            <person name="Grewal S."/>
            <person name="Gyaltsen K."/>
            <person name="Hafez N."/>
            <person name="Hagos B."/>
            <person name="Hall J."/>
            <person name="Henson C."/>
            <person name="Hollinger A."/>
            <person name="Honan T."/>
            <person name="Huard M.D."/>
            <person name="Hughes L."/>
            <person name="Hurhula B."/>
            <person name="Husby M.E."/>
            <person name="Kamat A."/>
            <person name="Kanga B."/>
            <person name="Kashin S."/>
            <person name="Khazanovich D."/>
            <person name="Kisner P."/>
            <person name="Lance K."/>
            <person name="Lara M."/>
            <person name="Lee W."/>
            <person name="Lennon N."/>
            <person name="Letendre F."/>
            <person name="LeVine R."/>
            <person name="Lipovsky A."/>
            <person name="Liu X."/>
            <person name="Liu J."/>
            <person name="Liu S."/>
            <person name="Lokyitsang T."/>
            <person name="Lokyitsang Y."/>
            <person name="Lubonja R."/>
            <person name="Lui A."/>
            <person name="MacDonald P."/>
            <person name="Magnisalis V."/>
            <person name="Maru K."/>
            <person name="Matthews C."/>
            <person name="McCusker W."/>
            <person name="McDonough S."/>
            <person name="Mehta T."/>
            <person name="Meldrim J."/>
            <person name="Meneus L."/>
            <person name="Mihai O."/>
            <person name="Mihalev A."/>
            <person name="Mihova T."/>
            <person name="Mittelman R."/>
            <person name="Mlenga V."/>
            <person name="Montmayeur A."/>
            <person name="Mulrain L."/>
            <person name="Navidi A."/>
            <person name="Naylor J."/>
            <person name="Negash T."/>
            <person name="Nguyen T."/>
            <person name="Nguyen N."/>
            <person name="Nicol R."/>
            <person name="Norbu C."/>
            <person name="Norbu N."/>
            <person name="Novod N."/>
            <person name="O'Neill B."/>
            <person name="Osman S."/>
            <person name="Markiewicz E."/>
            <person name="Oyono O.L."/>
            <person name="Patti C."/>
            <person name="Phunkhang P."/>
            <person name="Pierre F."/>
            <person name="Priest M."/>
            <person name="Raghuraman S."/>
            <person name="Rege F."/>
            <person name="Reyes R."/>
            <person name="Rise C."/>
            <person name="Rogov P."/>
            <person name="Ross K."/>
            <person name="Ryan E."/>
            <person name="Settipalli S."/>
            <person name="Shea T."/>
            <person name="Sherpa N."/>
            <person name="Shi L."/>
            <person name="Shih D."/>
            <person name="Sparrow T."/>
            <person name="Spaulding J."/>
            <person name="Stalker J."/>
            <person name="Stange-Thomann N."/>
            <person name="Stavropoulos S."/>
            <person name="Stone C."/>
            <person name="Strader C."/>
            <person name="Tesfaye S."/>
            <person name="Thomson T."/>
            <person name="Thoulutsang Y."/>
            <person name="Thoulutsang D."/>
            <person name="Topham K."/>
            <person name="Topping I."/>
            <person name="Tsamla T."/>
            <person name="Vassiliev H."/>
            <person name="Vo A."/>
            <person name="Wangchuk T."/>
            <person name="Wangdi T."/>
            <person name="Weiand M."/>
            <person name="Wilkinson J."/>
            <person name="Wilson A."/>
            <person name="Yadav S."/>
            <person name="Young G."/>
            <person name="Yu Q."/>
            <person name="Zembek L."/>
            <person name="Zhong D."/>
            <person name="Zimmer A."/>
            <person name="Zwirko Z."/>
            <person name="Jaffe D.B."/>
            <person name="Alvarez P."/>
            <person name="Brockman W."/>
            <person name="Butler J."/>
            <person name="Chin C."/>
            <person name="Gnerre S."/>
            <person name="Grabherr M."/>
            <person name="Kleber M."/>
            <person name="Mauceli E."/>
            <person name="MacCallum I."/>
        </authorList>
    </citation>
    <scope>NUCLEOTIDE SEQUENCE [LARGE SCALE GENOMIC DNA]</scope>
    <source>
        <strain evidence="3">Tucson 14030-0811.24</strain>
    </source>
</reference>
<dbReference type="SMART" id="SM00213">
    <property type="entry name" value="UBQ"/>
    <property type="match status" value="1"/>
</dbReference>
<feature type="domain" description="Ubiquitin-like" evidence="1">
    <location>
        <begin position="7"/>
        <end position="75"/>
    </location>
</feature>
<evidence type="ECO:0000313" key="3">
    <source>
        <dbReference type="Proteomes" id="UP000007798"/>
    </source>
</evidence>
<dbReference type="SUPFAM" id="SSF54236">
    <property type="entry name" value="Ubiquitin-like"/>
    <property type="match status" value="1"/>
</dbReference>
<organism evidence="2 3">
    <name type="scientific">Drosophila willistoni</name>
    <name type="common">Fruit fly</name>
    <dbReference type="NCBI Taxonomy" id="7260"/>
    <lineage>
        <taxon>Eukaryota</taxon>
        <taxon>Metazoa</taxon>
        <taxon>Ecdysozoa</taxon>
        <taxon>Arthropoda</taxon>
        <taxon>Hexapoda</taxon>
        <taxon>Insecta</taxon>
        <taxon>Pterygota</taxon>
        <taxon>Neoptera</taxon>
        <taxon>Endopterygota</taxon>
        <taxon>Diptera</taxon>
        <taxon>Brachycera</taxon>
        <taxon>Muscomorpha</taxon>
        <taxon>Ephydroidea</taxon>
        <taxon>Drosophilidae</taxon>
        <taxon>Drosophila</taxon>
        <taxon>Sophophora</taxon>
    </lineage>
</organism>
<dbReference type="Proteomes" id="UP000007798">
    <property type="component" value="Unassembled WGS sequence"/>
</dbReference>
<dbReference type="InterPro" id="IPR000626">
    <property type="entry name" value="Ubiquitin-like_dom"/>
</dbReference>
<dbReference type="Pfam" id="PF00240">
    <property type="entry name" value="ubiquitin"/>
    <property type="match status" value="1"/>
</dbReference>
<dbReference type="InterPro" id="IPR029071">
    <property type="entry name" value="Ubiquitin-like_domsf"/>
</dbReference>
<evidence type="ECO:0000259" key="1">
    <source>
        <dbReference type="PROSITE" id="PS50053"/>
    </source>
</evidence>
<keyword evidence="3" id="KW-1185">Reference proteome</keyword>
<dbReference type="HOGENOM" id="CLU_1043038_0_0_1"/>
<evidence type="ECO:0000313" key="2">
    <source>
        <dbReference type="EMBL" id="EDW75085.2"/>
    </source>
</evidence>